<dbReference type="PRINTS" id="PR00032">
    <property type="entry name" value="HTHARAC"/>
</dbReference>
<name>A0A5J5HBR5_9BACI</name>
<dbReference type="RefSeq" id="WP_150441979.1">
    <property type="nucleotide sequence ID" value="NZ_VYKL01000037.1"/>
</dbReference>
<dbReference type="Pfam" id="PF12833">
    <property type="entry name" value="HTH_18"/>
    <property type="match status" value="1"/>
</dbReference>
<dbReference type="InterPro" id="IPR020449">
    <property type="entry name" value="Tscrpt_reg_AraC-type_HTH"/>
</dbReference>
<dbReference type="EMBL" id="VYKL01000037">
    <property type="protein sequence ID" value="KAA9016964.1"/>
    <property type="molecule type" value="Genomic_DNA"/>
</dbReference>
<evidence type="ECO:0000256" key="2">
    <source>
        <dbReference type="ARBA" id="ARBA00023125"/>
    </source>
</evidence>
<proteinExistence type="predicted"/>
<evidence type="ECO:0000256" key="3">
    <source>
        <dbReference type="ARBA" id="ARBA00023163"/>
    </source>
</evidence>
<dbReference type="GO" id="GO:0043565">
    <property type="term" value="F:sequence-specific DNA binding"/>
    <property type="evidence" value="ECO:0007669"/>
    <property type="project" value="InterPro"/>
</dbReference>
<dbReference type="SMART" id="SM00342">
    <property type="entry name" value="HTH_ARAC"/>
    <property type="match status" value="1"/>
</dbReference>
<dbReference type="SUPFAM" id="SSF46689">
    <property type="entry name" value="Homeodomain-like"/>
    <property type="match status" value="2"/>
</dbReference>
<dbReference type="PANTHER" id="PTHR43280:SF2">
    <property type="entry name" value="HTH-TYPE TRANSCRIPTIONAL REGULATOR EXSA"/>
    <property type="match status" value="1"/>
</dbReference>
<dbReference type="OrthoDB" id="9813413at2"/>
<reference evidence="5 6" key="1">
    <citation type="submission" date="2019-09" db="EMBL/GenBank/DDBJ databases">
        <title>Whole genome sequences of isolates from the Mars Exploration Rovers.</title>
        <authorList>
            <person name="Seuylemezian A."/>
            <person name="Vaishampayan P."/>
        </authorList>
    </citation>
    <scope>NUCLEOTIDE SEQUENCE [LARGE SCALE GENOMIC DNA]</scope>
    <source>
        <strain evidence="5 6">MER_TA_151</strain>
    </source>
</reference>
<dbReference type="InterPro" id="IPR003313">
    <property type="entry name" value="AraC-bd"/>
</dbReference>
<protein>
    <submittedName>
        <fullName evidence="5">AraC family transcriptional regulator</fullName>
    </submittedName>
</protein>
<evidence type="ECO:0000259" key="4">
    <source>
        <dbReference type="PROSITE" id="PS01124"/>
    </source>
</evidence>
<dbReference type="InterPro" id="IPR018060">
    <property type="entry name" value="HTH_AraC"/>
</dbReference>
<dbReference type="PROSITE" id="PS01124">
    <property type="entry name" value="HTH_ARAC_FAMILY_2"/>
    <property type="match status" value="1"/>
</dbReference>
<dbReference type="Pfam" id="PF02311">
    <property type="entry name" value="AraC_binding"/>
    <property type="match status" value="1"/>
</dbReference>
<dbReference type="SUPFAM" id="SSF51215">
    <property type="entry name" value="Regulatory protein AraC"/>
    <property type="match status" value="1"/>
</dbReference>
<dbReference type="InterPro" id="IPR009057">
    <property type="entry name" value="Homeodomain-like_sf"/>
</dbReference>
<dbReference type="Gene3D" id="1.10.10.60">
    <property type="entry name" value="Homeodomain-like"/>
    <property type="match status" value="2"/>
</dbReference>
<dbReference type="PANTHER" id="PTHR43280">
    <property type="entry name" value="ARAC-FAMILY TRANSCRIPTIONAL REGULATOR"/>
    <property type="match status" value="1"/>
</dbReference>
<evidence type="ECO:0000256" key="1">
    <source>
        <dbReference type="ARBA" id="ARBA00023015"/>
    </source>
</evidence>
<dbReference type="InterPro" id="IPR018062">
    <property type="entry name" value="HTH_AraC-typ_CS"/>
</dbReference>
<feature type="domain" description="HTH araC/xylS-type" evidence="4">
    <location>
        <begin position="176"/>
        <end position="274"/>
    </location>
</feature>
<evidence type="ECO:0000313" key="5">
    <source>
        <dbReference type="EMBL" id="KAA9016964.1"/>
    </source>
</evidence>
<keyword evidence="3" id="KW-0804">Transcription</keyword>
<sequence length="278" mass="32898">MEELGVLSDSKSYFHTSSCFAKKALYYLFNAGSYVCSDLYQTKRDCFEQFLFIYIKKGKMEIHYKDYKYIANENTFVFLDCYHPHLYKTLEETSFEWIHFDGNSSRAYFDYLFQKHGCVYSLENYRDIPDFMNRILSIMETAKVDEHAISILIHRILYELEKISNQADHTLEETIKSAISFIESHYNQDITLNDIAAHVKISPYHFTRLFKKQTNYTPHQYLIDYRVNNAKGLLFSSNLSINEIASQCGFNSVSHFVTTFKSHTNFPPKKYREFLLKI</sequence>
<accession>A0A5J5HBR5</accession>
<keyword evidence="6" id="KW-1185">Reference proteome</keyword>
<gene>
    <name evidence="5" type="ORF">F4V44_21075</name>
</gene>
<dbReference type="AlphaFoldDB" id="A0A5J5HBR5"/>
<evidence type="ECO:0000313" key="6">
    <source>
        <dbReference type="Proteomes" id="UP000326671"/>
    </source>
</evidence>
<organism evidence="5 6">
    <name type="scientific">Niallia endozanthoxylica</name>
    <dbReference type="NCBI Taxonomy" id="2036016"/>
    <lineage>
        <taxon>Bacteria</taxon>
        <taxon>Bacillati</taxon>
        <taxon>Bacillota</taxon>
        <taxon>Bacilli</taxon>
        <taxon>Bacillales</taxon>
        <taxon>Bacillaceae</taxon>
        <taxon>Niallia</taxon>
    </lineage>
</organism>
<dbReference type="Proteomes" id="UP000326671">
    <property type="component" value="Unassembled WGS sequence"/>
</dbReference>
<comment type="caution">
    <text evidence="5">The sequence shown here is derived from an EMBL/GenBank/DDBJ whole genome shotgun (WGS) entry which is preliminary data.</text>
</comment>
<keyword evidence="2" id="KW-0238">DNA-binding</keyword>
<keyword evidence="1" id="KW-0805">Transcription regulation</keyword>
<dbReference type="InterPro" id="IPR037923">
    <property type="entry name" value="HTH-like"/>
</dbReference>
<dbReference type="PROSITE" id="PS00041">
    <property type="entry name" value="HTH_ARAC_FAMILY_1"/>
    <property type="match status" value="1"/>
</dbReference>
<dbReference type="GO" id="GO:0003700">
    <property type="term" value="F:DNA-binding transcription factor activity"/>
    <property type="evidence" value="ECO:0007669"/>
    <property type="project" value="InterPro"/>
</dbReference>